<dbReference type="PROSITE" id="PS50294">
    <property type="entry name" value="WD_REPEATS_REGION"/>
    <property type="match status" value="2"/>
</dbReference>
<sequence length="228" mass="24914">MEPTRSWIHTLAVDPDGKWLACAGPDSEVIIWETRAFPLSRRPIRIISGGTRALTAIPGTEWLASASSEGTIDVWNIYAGSRIWELKGHISTANTLTASASGRWLASGGTDNTVRIWDLHTGRICHTLREHAGSINALAFGPSDDWLASGSSDDTVRIWSPQTGQLMETSVGDQNGWATLTPDGSFEVVGSPANLWWTAGLCRFDADEVHEIAKHLPHRRLLGRSRHV</sequence>
<dbReference type="PANTHER" id="PTHR19848:SF8">
    <property type="entry name" value="F-BOX AND WD REPEAT DOMAIN CONTAINING 7"/>
    <property type="match status" value="1"/>
</dbReference>
<dbReference type="Pfam" id="PF00400">
    <property type="entry name" value="WD40"/>
    <property type="match status" value="3"/>
</dbReference>
<dbReference type="PRINTS" id="PR00320">
    <property type="entry name" value="GPROTEINBRPT"/>
</dbReference>
<dbReference type="Proteomes" id="UP000285112">
    <property type="component" value="Unassembled WGS sequence"/>
</dbReference>
<keyword evidence="2" id="KW-0677">Repeat</keyword>
<evidence type="ECO:0000256" key="1">
    <source>
        <dbReference type="ARBA" id="ARBA00022574"/>
    </source>
</evidence>
<accession>A0A419I0V6</accession>
<keyword evidence="5" id="KW-1185">Reference proteome</keyword>
<dbReference type="EMBL" id="QZFV01000098">
    <property type="protein sequence ID" value="RJQ83169.1"/>
    <property type="molecule type" value="Genomic_DNA"/>
</dbReference>
<dbReference type="InterPro" id="IPR001680">
    <property type="entry name" value="WD40_rpt"/>
</dbReference>
<evidence type="ECO:0000313" key="5">
    <source>
        <dbReference type="Proteomes" id="UP000285112"/>
    </source>
</evidence>
<feature type="repeat" description="WD" evidence="3">
    <location>
        <begin position="86"/>
        <end position="127"/>
    </location>
</feature>
<protein>
    <submittedName>
        <fullName evidence="4">Uncharacterized protein</fullName>
    </submittedName>
</protein>
<dbReference type="PROSITE" id="PS50082">
    <property type="entry name" value="WD_REPEATS_2"/>
    <property type="match status" value="3"/>
</dbReference>
<comment type="caution">
    <text evidence="4">The sequence shown here is derived from an EMBL/GenBank/DDBJ whole genome shotgun (WGS) entry which is preliminary data.</text>
</comment>
<dbReference type="SMART" id="SM00320">
    <property type="entry name" value="WD40"/>
    <property type="match status" value="4"/>
</dbReference>
<reference evidence="4 5" key="1">
    <citation type="submission" date="2018-09" db="EMBL/GenBank/DDBJ databases">
        <title>YIM PH 21725 draft genome.</title>
        <authorList>
            <person name="Miao C."/>
        </authorList>
    </citation>
    <scope>NUCLEOTIDE SEQUENCE [LARGE SCALE GENOMIC DNA]</scope>
    <source>
        <strain evidence="5">YIM PH21725</strain>
    </source>
</reference>
<dbReference type="SUPFAM" id="SSF50978">
    <property type="entry name" value="WD40 repeat-like"/>
    <property type="match status" value="1"/>
</dbReference>
<dbReference type="PANTHER" id="PTHR19848">
    <property type="entry name" value="WD40 REPEAT PROTEIN"/>
    <property type="match status" value="1"/>
</dbReference>
<feature type="repeat" description="WD" evidence="3">
    <location>
        <begin position="128"/>
        <end position="169"/>
    </location>
</feature>
<dbReference type="AlphaFoldDB" id="A0A419I0V6"/>
<evidence type="ECO:0000313" key="4">
    <source>
        <dbReference type="EMBL" id="RJQ83169.1"/>
    </source>
</evidence>
<feature type="repeat" description="WD" evidence="3">
    <location>
        <begin position="1"/>
        <end position="35"/>
    </location>
</feature>
<gene>
    <name evidence="4" type="ORF">D5S19_20745</name>
</gene>
<dbReference type="InterPro" id="IPR020472">
    <property type="entry name" value="WD40_PAC1"/>
</dbReference>
<dbReference type="InterPro" id="IPR019775">
    <property type="entry name" value="WD40_repeat_CS"/>
</dbReference>
<evidence type="ECO:0000256" key="2">
    <source>
        <dbReference type="ARBA" id="ARBA00022737"/>
    </source>
</evidence>
<dbReference type="PROSITE" id="PS00678">
    <property type="entry name" value="WD_REPEATS_1"/>
    <property type="match status" value="1"/>
</dbReference>
<evidence type="ECO:0000256" key="3">
    <source>
        <dbReference type="PROSITE-ProRule" id="PRU00221"/>
    </source>
</evidence>
<dbReference type="InterPro" id="IPR036322">
    <property type="entry name" value="WD40_repeat_dom_sf"/>
</dbReference>
<keyword evidence="1 3" id="KW-0853">WD repeat</keyword>
<proteinExistence type="predicted"/>
<organism evidence="4 5">
    <name type="scientific">Amycolatopsis panacis</name>
    <dbReference type="NCBI Taxonomy" id="2340917"/>
    <lineage>
        <taxon>Bacteria</taxon>
        <taxon>Bacillati</taxon>
        <taxon>Actinomycetota</taxon>
        <taxon>Actinomycetes</taxon>
        <taxon>Pseudonocardiales</taxon>
        <taxon>Pseudonocardiaceae</taxon>
        <taxon>Amycolatopsis</taxon>
    </lineage>
</organism>
<name>A0A419I0V6_9PSEU</name>
<dbReference type="InterPro" id="IPR015943">
    <property type="entry name" value="WD40/YVTN_repeat-like_dom_sf"/>
</dbReference>
<dbReference type="Gene3D" id="2.130.10.10">
    <property type="entry name" value="YVTN repeat-like/Quinoprotein amine dehydrogenase"/>
    <property type="match status" value="2"/>
</dbReference>